<reference evidence="2 4" key="2">
    <citation type="journal article" date="2018" name="Plant J.">
        <title>The Physcomitrella patens chromosome-scale assembly reveals moss genome structure and evolution.</title>
        <authorList>
            <person name="Lang D."/>
            <person name="Ullrich K.K."/>
            <person name="Murat F."/>
            <person name="Fuchs J."/>
            <person name="Jenkins J."/>
            <person name="Haas F.B."/>
            <person name="Piednoel M."/>
            <person name="Gundlach H."/>
            <person name="Van Bel M."/>
            <person name="Meyberg R."/>
            <person name="Vives C."/>
            <person name="Morata J."/>
            <person name="Symeonidi A."/>
            <person name="Hiss M."/>
            <person name="Muchero W."/>
            <person name="Kamisugi Y."/>
            <person name="Saleh O."/>
            <person name="Blanc G."/>
            <person name="Decker E.L."/>
            <person name="van Gessel N."/>
            <person name="Grimwood J."/>
            <person name="Hayes R.D."/>
            <person name="Graham S.W."/>
            <person name="Gunter L.E."/>
            <person name="McDaniel S.F."/>
            <person name="Hoernstein S.N.W."/>
            <person name="Larsson A."/>
            <person name="Li F.W."/>
            <person name="Perroud P.F."/>
            <person name="Phillips J."/>
            <person name="Ranjan P."/>
            <person name="Rokshar D.S."/>
            <person name="Rothfels C.J."/>
            <person name="Schneider L."/>
            <person name="Shu S."/>
            <person name="Stevenson D.W."/>
            <person name="Thummler F."/>
            <person name="Tillich M."/>
            <person name="Villarreal Aguilar J.C."/>
            <person name="Widiez T."/>
            <person name="Wong G.K."/>
            <person name="Wymore A."/>
            <person name="Zhang Y."/>
            <person name="Zimmer A.D."/>
            <person name="Quatrano R.S."/>
            <person name="Mayer K.F.X."/>
            <person name="Goodstein D."/>
            <person name="Casacuberta J.M."/>
            <person name="Vandepoele K."/>
            <person name="Reski R."/>
            <person name="Cuming A.C."/>
            <person name="Tuskan G.A."/>
            <person name="Maumus F."/>
            <person name="Salse J."/>
            <person name="Schmutz J."/>
            <person name="Rensing S.A."/>
        </authorList>
    </citation>
    <scope>NUCLEOTIDE SEQUENCE [LARGE SCALE GENOMIC DNA]</scope>
    <source>
        <strain evidence="3 4">cv. Gransden 2004</strain>
    </source>
</reference>
<dbReference type="PANTHER" id="PTHR35584">
    <property type="entry name" value="FLAGELLAR ASSOCIATED PROTEIN"/>
    <property type="match status" value="1"/>
</dbReference>
<dbReference type="InParanoid" id="A0A2K1LAY0"/>
<evidence type="ECO:0000256" key="1">
    <source>
        <dbReference type="SAM" id="MobiDB-lite"/>
    </source>
</evidence>
<feature type="compositionally biased region" description="Polar residues" evidence="1">
    <location>
        <begin position="120"/>
        <end position="130"/>
    </location>
</feature>
<evidence type="ECO:0000313" key="2">
    <source>
        <dbReference type="EMBL" id="PNR63177.1"/>
    </source>
</evidence>
<feature type="compositionally biased region" description="Pro residues" evidence="1">
    <location>
        <begin position="142"/>
        <end position="154"/>
    </location>
</feature>
<feature type="region of interest" description="Disordered" evidence="1">
    <location>
        <begin position="91"/>
        <end position="169"/>
    </location>
</feature>
<dbReference type="AlphaFoldDB" id="A0A2K1LAY0"/>
<feature type="region of interest" description="Disordered" evidence="1">
    <location>
        <begin position="186"/>
        <end position="215"/>
    </location>
</feature>
<dbReference type="EnsemblPlants" id="Pp3c1_34580V3.1">
    <property type="protein sequence ID" value="Pp3c1_34580V3.1"/>
    <property type="gene ID" value="Pp3c1_34580"/>
</dbReference>
<dbReference type="Gramene" id="Pp3c1_34580V3.1">
    <property type="protein sequence ID" value="Pp3c1_34580V3.1"/>
    <property type="gene ID" value="Pp3c1_34580"/>
</dbReference>
<gene>
    <name evidence="2" type="ORF">PHYPA_001602</name>
</gene>
<organism evidence="2">
    <name type="scientific">Physcomitrium patens</name>
    <name type="common">Spreading-leaved earth moss</name>
    <name type="synonym">Physcomitrella patens</name>
    <dbReference type="NCBI Taxonomy" id="3218"/>
    <lineage>
        <taxon>Eukaryota</taxon>
        <taxon>Viridiplantae</taxon>
        <taxon>Streptophyta</taxon>
        <taxon>Embryophyta</taxon>
        <taxon>Bryophyta</taxon>
        <taxon>Bryophytina</taxon>
        <taxon>Bryopsida</taxon>
        <taxon>Funariidae</taxon>
        <taxon>Funariales</taxon>
        <taxon>Funariaceae</taxon>
        <taxon>Physcomitrium</taxon>
    </lineage>
</organism>
<protein>
    <submittedName>
        <fullName evidence="2 3">Uncharacterized protein</fullName>
    </submittedName>
</protein>
<sequence>MVYSDMLLQIQVALASKADNTALAALRESVEKLQTVGVGGGGANAKVVQEVQQKEQELMKGTIKSHEKMLMKLLEDVGLLGKGVLIMSGHDNEFPPDHVTPFPPVLTSSTESAPMSPSSVESGQSPNSLDEPTPESDVATPLPSPSKPTPPAQHAPPRDEHPPPQALTATTPAPAEVAAVPVVTTPLVDGVPDGQPAAVTGDAETHPPPPTPARSLALSKRLTRFGSLNNSSSSARQPSVLRITTVHEASQAVADSKYRETLGVLEDAINEKKLEPKENVAVLKRLVMEVEKISIELESNLILIDSLEQNKLDKIDFQALAKIVKELKAMENAMLSGKPILGFKCM</sequence>
<name>A0A2K1LAY0_PHYPA</name>
<reference evidence="2 4" key="1">
    <citation type="journal article" date="2008" name="Science">
        <title>The Physcomitrella genome reveals evolutionary insights into the conquest of land by plants.</title>
        <authorList>
            <person name="Rensing S."/>
            <person name="Lang D."/>
            <person name="Zimmer A."/>
            <person name="Terry A."/>
            <person name="Salamov A."/>
            <person name="Shapiro H."/>
            <person name="Nishiyama T."/>
            <person name="Perroud P.-F."/>
            <person name="Lindquist E."/>
            <person name="Kamisugi Y."/>
            <person name="Tanahashi T."/>
            <person name="Sakakibara K."/>
            <person name="Fujita T."/>
            <person name="Oishi K."/>
            <person name="Shin-I T."/>
            <person name="Kuroki Y."/>
            <person name="Toyoda A."/>
            <person name="Suzuki Y."/>
            <person name="Hashimoto A."/>
            <person name="Yamaguchi K."/>
            <person name="Sugano A."/>
            <person name="Kohara Y."/>
            <person name="Fujiyama A."/>
            <person name="Anterola A."/>
            <person name="Aoki S."/>
            <person name="Ashton N."/>
            <person name="Barbazuk W.B."/>
            <person name="Barker E."/>
            <person name="Bennetzen J."/>
            <person name="Bezanilla M."/>
            <person name="Blankenship R."/>
            <person name="Cho S.H."/>
            <person name="Dutcher S."/>
            <person name="Estelle M."/>
            <person name="Fawcett J.A."/>
            <person name="Gundlach H."/>
            <person name="Hanada K."/>
            <person name="Heyl A."/>
            <person name="Hicks K.A."/>
            <person name="Hugh J."/>
            <person name="Lohr M."/>
            <person name="Mayer K."/>
            <person name="Melkozernov A."/>
            <person name="Murata T."/>
            <person name="Nelson D."/>
            <person name="Pils B."/>
            <person name="Prigge M."/>
            <person name="Reiss B."/>
            <person name="Renner T."/>
            <person name="Rombauts S."/>
            <person name="Rushton P."/>
            <person name="Sanderfoot A."/>
            <person name="Schween G."/>
            <person name="Shiu S.-H."/>
            <person name="Stueber K."/>
            <person name="Theodoulou F.L."/>
            <person name="Tu H."/>
            <person name="Van de Peer Y."/>
            <person name="Verrier P.J."/>
            <person name="Waters E."/>
            <person name="Wood A."/>
            <person name="Yang L."/>
            <person name="Cove D."/>
            <person name="Cuming A."/>
            <person name="Hasebe M."/>
            <person name="Lucas S."/>
            <person name="Mishler D.B."/>
            <person name="Reski R."/>
            <person name="Grigoriev I."/>
            <person name="Quatrano R.S."/>
            <person name="Boore J.L."/>
        </authorList>
    </citation>
    <scope>NUCLEOTIDE SEQUENCE [LARGE SCALE GENOMIC DNA]</scope>
    <source>
        <strain evidence="3 4">cv. Gransden 2004</strain>
    </source>
</reference>
<dbReference type="PANTHER" id="PTHR35584:SF1">
    <property type="entry name" value="EF-HAND DOMAIN-CONTAINING PROTEIN"/>
    <property type="match status" value="1"/>
</dbReference>
<keyword evidence="4" id="KW-1185">Reference proteome</keyword>
<dbReference type="Proteomes" id="UP000006727">
    <property type="component" value="Chromosome 1"/>
</dbReference>
<dbReference type="PaxDb" id="3218-PP1S28_288V6.1"/>
<evidence type="ECO:0000313" key="4">
    <source>
        <dbReference type="Proteomes" id="UP000006727"/>
    </source>
</evidence>
<reference evidence="3" key="3">
    <citation type="submission" date="2020-12" db="UniProtKB">
        <authorList>
            <consortium name="EnsemblPlants"/>
        </authorList>
    </citation>
    <scope>IDENTIFICATION</scope>
</reference>
<feature type="compositionally biased region" description="Low complexity" evidence="1">
    <location>
        <begin position="107"/>
        <end position="119"/>
    </location>
</feature>
<dbReference type="EMBL" id="ABEU02000001">
    <property type="protein sequence ID" value="PNR63177.1"/>
    <property type="molecule type" value="Genomic_DNA"/>
</dbReference>
<accession>A0A2K1LAY0</accession>
<proteinExistence type="predicted"/>
<evidence type="ECO:0000313" key="3">
    <source>
        <dbReference type="EnsemblPlants" id="Pp3c1_34580V3.1"/>
    </source>
</evidence>